<evidence type="ECO:0000313" key="2">
    <source>
        <dbReference type="EMBL" id="CAB4690691.1"/>
    </source>
</evidence>
<dbReference type="InterPro" id="IPR000182">
    <property type="entry name" value="GNAT_dom"/>
</dbReference>
<dbReference type="InterPro" id="IPR016181">
    <property type="entry name" value="Acyl_CoA_acyltransferase"/>
</dbReference>
<dbReference type="Pfam" id="PF13302">
    <property type="entry name" value="Acetyltransf_3"/>
    <property type="match status" value="1"/>
</dbReference>
<sequence length="174" mass="18677">MGGGPAVSLALFGAEHLGGLAALAEDPLVLRFTRFPDPLPEGFAVSWLARYDAGRRTGSMEGFAILADGDFAGIAVAPEIDRSRGVVELGYAVTPELRGRGVATAALNHLTSWALEQQQLQRAELLIGAANVASKRVAEKCGYRYDHTVPNVQVKPGRIEDAEHWIREQIVNSS</sequence>
<evidence type="ECO:0000259" key="1">
    <source>
        <dbReference type="PROSITE" id="PS51186"/>
    </source>
</evidence>
<feature type="domain" description="N-acetyltransferase" evidence="1">
    <location>
        <begin position="18"/>
        <end position="166"/>
    </location>
</feature>
<dbReference type="GO" id="GO:1990189">
    <property type="term" value="F:protein N-terminal-serine acetyltransferase activity"/>
    <property type="evidence" value="ECO:0007669"/>
    <property type="project" value="TreeGrafter"/>
</dbReference>
<dbReference type="Gene3D" id="3.40.630.30">
    <property type="match status" value="1"/>
</dbReference>
<accession>A0A6J6NV73</accession>
<organism evidence="2">
    <name type="scientific">freshwater metagenome</name>
    <dbReference type="NCBI Taxonomy" id="449393"/>
    <lineage>
        <taxon>unclassified sequences</taxon>
        <taxon>metagenomes</taxon>
        <taxon>ecological metagenomes</taxon>
    </lineage>
</organism>
<dbReference type="PANTHER" id="PTHR43441">
    <property type="entry name" value="RIBOSOMAL-PROTEIN-SERINE ACETYLTRANSFERASE"/>
    <property type="match status" value="1"/>
</dbReference>
<dbReference type="InterPro" id="IPR051908">
    <property type="entry name" value="Ribosomal_N-acetyltransferase"/>
</dbReference>
<dbReference type="CDD" id="cd04301">
    <property type="entry name" value="NAT_SF"/>
    <property type="match status" value="1"/>
</dbReference>
<proteinExistence type="predicted"/>
<dbReference type="PANTHER" id="PTHR43441:SF10">
    <property type="entry name" value="ACETYLTRANSFERASE"/>
    <property type="match status" value="1"/>
</dbReference>
<dbReference type="AlphaFoldDB" id="A0A6J6NV73"/>
<dbReference type="GO" id="GO:0005737">
    <property type="term" value="C:cytoplasm"/>
    <property type="evidence" value="ECO:0007669"/>
    <property type="project" value="TreeGrafter"/>
</dbReference>
<dbReference type="EMBL" id="CAEZXP010000001">
    <property type="protein sequence ID" value="CAB4690691.1"/>
    <property type="molecule type" value="Genomic_DNA"/>
</dbReference>
<dbReference type="GO" id="GO:0008999">
    <property type="term" value="F:protein-N-terminal-alanine acetyltransferase activity"/>
    <property type="evidence" value="ECO:0007669"/>
    <property type="project" value="TreeGrafter"/>
</dbReference>
<reference evidence="2" key="1">
    <citation type="submission" date="2020-05" db="EMBL/GenBank/DDBJ databases">
        <authorList>
            <person name="Chiriac C."/>
            <person name="Salcher M."/>
            <person name="Ghai R."/>
            <person name="Kavagutti S V."/>
        </authorList>
    </citation>
    <scope>NUCLEOTIDE SEQUENCE</scope>
</reference>
<dbReference type="SUPFAM" id="SSF55729">
    <property type="entry name" value="Acyl-CoA N-acyltransferases (Nat)"/>
    <property type="match status" value="1"/>
</dbReference>
<protein>
    <submittedName>
        <fullName evidence="2">Unannotated protein</fullName>
    </submittedName>
</protein>
<gene>
    <name evidence="2" type="ORF">UFOPK2399_00692</name>
</gene>
<dbReference type="PROSITE" id="PS51186">
    <property type="entry name" value="GNAT"/>
    <property type="match status" value="1"/>
</dbReference>
<name>A0A6J6NV73_9ZZZZ</name>